<name>A0AAE4FLZ8_CLOSG</name>
<dbReference type="AlphaFoldDB" id="A0AAE4FLZ8"/>
<dbReference type="SUPFAM" id="SSF53756">
    <property type="entry name" value="UDP-Glycosyltransferase/glycogen phosphorylase"/>
    <property type="match status" value="1"/>
</dbReference>
<dbReference type="InterPro" id="IPR028098">
    <property type="entry name" value="Glyco_trans_4-like_N"/>
</dbReference>
<dbReference type="PANTHER" id="PTHR45947:SF3">
    <property type="entry name" value="SULFOQUINOVOSYL TRANSFERASE SQD2"/>
    <property type="match status" value="1"/>
</dbReference>
<evidence type="ECO:0000259" key="2">
    <source>
        <dbReference type="Pfam" id="PF13439"/>
    </source>
</evidence>
<keyword evidence="3" id="KW-0808">Transferase</keyword>
<gene>
    <name evidence="3" type="ORF">P9J83_08950</name>
</gene>
<feature type="domain" description="Glycosyl transferase family 1" evidence="1">
    <location>
        <begin position="202"/>
        <end position="368"/>
    </location>
</feature>
<dbReference type="Proteomes" id="UP001182303">
    <property type="component" value="Unassembled WGS sequence"/>
</dbReference>
<keyword evidence="3" id="KW-0328">Glycosyltransferase</keyword>
<protein>
    <submittedName>
        <fullName evidence="3">Glycosyltransferase</fullName>
        <ecNumber evidence="3">2.4.-.-</ecNumber>
    </submittedName>
</protein>
<evidence type="ECO:0000313" key="4">
    <source>
        <dbReference type="Proteomes" id="UP001182303"/>
    </source>
</evidence>
<feature type="domain" description="Glycosyltransferase subfamily 4-like N-terminal" evidence="2">
    <location>
        <begin position="21"/>
        <end position="199"/>
    </location>
</feature>
<accession>A0AAE4FLZ8</accession>
<reference evidence="3" key="1">
    <citation type="submission" date="2023-04" db="EMBL/GenBank/DDBJ databases">
        <title>Assessment of the microbiological origin of a defect in Grana Padano cheese.</title>
        <authorList>
            <person name="Zago M."/>
            <person name="Rossetti L."/>
            <person name="Bonvini B."/>
            <person name="Carminati D."/>
            <person name="Giraffa G."/>
        </authorList>
    </citation>
    <scope>NUCLEOTIDE SEQUENCE</scope>
    <source>
        <strain evidence="3">4990</strain>
    </source>
</reference>
<dbReference type="EMBL" id="JARUIS010000011">
    <property type="protein sequence ID" value="MDS1003620.1"/>
    <property type="molecule type" value="Genomic_DNA"/>
</dbReference>
<dbReference type="RefSeq" id="WP_310943560.1">
    <property type="nucleotide sequence ID" value="NZ_JARUIS010000011.1"/>
</dbReference>
<organism evidence="3 4">
    <name type="scientific">Clostridium sporogenes</name>
    <dbReference type="NCBI Taxonomy" id="1509"/>
    <lineage>
        <taxon>Bacteria</taxon>
        <taxon>Bacillati</taxon>
        <taxon>Bacillota</taxon>
        <taxon>Clostridia</taxon>
        <taxon>Eubacteriales</taxon>
        <taxon>Clostridiaceae</taxon>
        <taxon>Clostridium</taxon>
    </lineage>
</organism>
<evidence type="ECO:0000259" key="1">
    <source>
        <dbReference type="Pfam" id="PF00534"/>
    </source>
</evidence>
<dbReference type="EC" id="2.4.-.-" evidence="3"/>
<comment type="caution">
    <text evidence="3">The sequence shown here is derived from an EMBL/GenBank/DDBJ whole genome shotgun (WGS) entry which is preliminary data.</text>
</comment>
<dbReference type="PANTHER" id="PTHR45947">
    <property type="entry name" value="SULFOQUINOVOSYL TRANSFERASE SQD2"/>
    <property type="match status" value="1"/>
</dbReference>
<dbReference type="InterPro" id="IPR001296">
    <property type="entry name" value="Glyco_trans_1"/>
</dbReference>
<proteinExistence type="predicted"/>
<dbReference type="InterPro" id="IPR050194">
    <property type="entry name" value="Glycosyltransferase_grp1"/>
</dbReference>
<dbReference type="Pfam" id="PF13439">
    <property type="entry name" value="Glyco_transf_4"/>
    <property type="match status" value="1"/>
</dbReference>
<dbReference type="Pfam" id="PF00534">
    <property type="entry name" value="Glycos_transf_1"/>
    <property type="match status" value="1"/>
</dbReference>
<dbReference type="Gene3D" id="3.40.50.2000">
    <property type="entry name" value="Glycogen Phosphorylase B"/>
    <property type="match status" value="2"/>
</dbReference>
<sequence length="394" mass="45437">MNVLIISHMYPSNANEISGIFVHKQVKNLKKLGCNVKVISPKPKLIFPFTRLSKDYALYKQIPFKEVYDGIEVYRPYYNVYPKDVLGYNNGIRMYKNINNVIKNICSDFKIDIINSHVALPNGLCGYYLKREIGVPHVVTIHGDDFQYTINRSNKHKRNMIKVLNDADEIIAISNKLKNIVKSFQFYNKIKVINNGIDLVDRKIEDYTINKDDIIILSVGNLYNTKGIDINLKSLKNLINEFPSIKYIVIGDGPEKENLIKLTNKLGIKSNVDFLGRLSNEKVIEWMHKCTIFSLPSWREGFGIVYIEAMSQAKPVIGIKGEGIEDAIIHDKNGILVEGKNYIQLEKELKKLIMNKEMREKIGKNAKKTVLEKFTWDINAKKTYNLYENILKRN</sequence>
<dbReference type="GO" id="GO:0016757">
    <property type="term" value="F:glycosyltransferase activity"/>
    <property type="evidence" value="ECO:0007669"/>
    <property type="project" value="UniProtKB-KW"/>
</dbReference>
<evidence type="ECO:0000313" key="3">
    <source>
        <dbReference type="EMBL" id="MDS1003620.1"/>
    </source>
</evidence>